<dbReference type="SUPFAM" id="SSF53335">
    <property type="entry name" value="S-adenosyl-L-methionine-dependent methyltransferases"/>
    <property type="match status" value="1"/>
</dbReference>
<dbReference type="GO" id="GO:0032259">
    <property type="term" value="P:methylation"/>
    <property type="evidence" value="ECO:0007669"/>
    <property type="project" value="UniProtKB-KW"/>
</dbReference>
<dbReference type="Gene3D" id="3.40.50.150">
    <property type="entry name" value="Vaccinia Virus protein VP39"/>
    <property type="match status" value="1"/>
</dbReference>
<dbReference type="GO" id="GO:0008757">
    <property type="term" value="F:S-adenosylmethionine-dependent methyltransferase activity"/>
    <property type="evidence" value="ECO:0007669"/>
    <property type="project" value="InterPro"/>
</dbReference>
<keyword evidence="2" id="KW-0489">Methyltransferase</keyword>
<sequence>MESDDVDQHRWPTPDSDRVSKIDPFLLETTIRRLVREFSEDYLRRTREGMWDDSREALEPLALESHQRILDVGCGTGELSRVLREEAPDHATVVGCDADRELLEIAVDHDDPVPAVAGDALRLPFPDDSFDLVVCQALLINLPDPAAAVAEFARVSTDLVAAVEPNNATVEIDSSVEREGRLERRARTAYLDGVGTDVALGADARAAFEDAGLEVCETRRYDHVRTVEPPYSEMALVAARRKATGAGLADDRETMLSGDLTEAEYDDLRGAWREMGRDVIEQMEAREYHREEAVPFFVTVGRVP</sequence>
<protein>
    <submittedName>
        <fullName evidence="2">Methyltransferase type 11</fullName>
    </submittedName>
</protein>
<dbReference type="InterPro" id="IPR013216">
    <property type="entry name" value="Methyltransf_11"/>
</dbReference>
<dbReference type="PATRIC" id="fig|1227488.3.peg.1752"/>
<reference evidence="2 3" key="1">
    <citation type="journal article" date="2014" name="PLoS Genet.">
        <title>Phylogenetically driven sequencing of extremely halophilic archaea reveals strategies for static and dynamic osmo-response.</title>
        <authorList>
            <person name="Becker E.A."/>
            <person name="Seitzer P.M."/>
            <person name="Tritt A."/>
            <person name="Larsen D."/>
            <person name="Krusor M."/>
            <person name="Yao A.I."/>
            <person name="Wu D."/>
            <person name="Madern D."/>
            <person name="Eisen J.A."/>
            <person name="Darling A.E."/>
            <person name="Facciotti M.T."/>
        </authorList>
    </citation>
    <scope>NUCLEOTIDE SEQUENCE [LARGE SCALE GENOMIC DNA]</scope>
    <source>
        <strain evidence="2 3">JCM 13891</strain>
    </source>
</reference>
<proteinExistence type="predicted"/>
<dbReference type="AlphaFoldDB" id="M0C864"/>
<organism evidence="2 3">
    <name type="scientific">Haloterrigena salina JCM 13891</name>
    <dbReference type="NCBI Taxonomy" id="1227488"/>
    <lineage>
        <taxon>Archaea</taxon>
        <taxon>Methanobacteriati</taxon>
        <taxon>Methanobacteriota</taxon>
        <taxon>Stenosarchaea group</taxon>
        <taxon>Halobacteria</taxon>
        <taxon>Halobacteriales</taxon>
        <taxon>Natrialbaceae</taxon>
        <taxon>Haloterrigena</taxon>
    </lineage>
</organism>
<evidence type="ECO:0000313" key="3">
    <source>
        <dbReference type="Proteomes" id="UP000011657"/>
    </source>
</evidence>
<dbReference type="CDD" id="cd02440">
    <property type="entry name" value="AdoMet_MTases"/>
    <property type="match status" value="1"/>
</dbReference>
<keyword evidence="2" id="KW-0808">Transferase</keyword>
<evidence type="ECO:0000313" key="2">
    <source>
        <dbReference type="EMBL" id="ELZ19435.1"/>
    </source>
</evidence>
<keyword evidence="3" id="KW-1185">Reference proteome</keyword>
<dbReference type="PANTHER" id="PTHR43591">
    <property type="entry name" value="METHYLTRANSFERASE"/>
    <property type="match status" value="1"/>
</dbReference>
<name>M0C864_9EURY</name>
<dbReference type="Proteomes" id="UP000011657">
    <property type="component" value="Unassembled WGS sequence"/>
</dbReference>
<feature type="domain" description="Methyltransferase type 11" evidence="1">
    <location>
        <begin position="70"/>
        <end position="155"/>
    </location>
</feature>
<dbReference type="eggNOG" id="arCOG01783">
    <property type="taxonomic scope" value="Archaea"/>
</dbReference>
<accession>M0C864</accession>
<gene>
    <name evidence="2" type="ORF">C477_08873</name>
</gene>
<dbReference type="InterPro" id="IPR029063">
    <property type="entry name" value="SAM-dependent_MTases_sf"/>
</dbReference>
<dbReference type="Pfam" id="PF08241">
    <property type="entry name" value="Methyltransf_11"/>
    <property type="match status" value="1"/>
</dbReference>
<dbReference type="PANTHER" id="PTHR43591:SF24">
    <property type="entry name" value="2-METHOXY-6-POLYPRENYL-1,4-BENZOQUINOL METHYLASE, MITOCHONDRIAL"/>
    <property type="match status" value="1"/>
</dbReference>
<comment type="caution">
    <text evidence="2">The sequence shown here is derived from an EMBL/GenBank/DDBJ whole genome shotgun (WGS) entry which is preliminary data.</text>
</comment>
<dbReference type="STRING" id="1227488.C477_08873"/>
<dbReference type="EMBL" id="AOIS01000030">
    <property type="protein sequence ID" value="ELZ19435.1"/>
    <property type="molecule type" value="Genomic_DNA"/>
</dbReference>
<evidence type="ECO:0000259" key="1">
    <source>
        <dbReference type="Pfam" id="PF08241"/>
    </source>
</evidence>